<organism evidence="3 4">
    <name type="scientific">Orchesella dallaii</name>
    <dbReference type="NCBI Taxonomy" id="48710"/>
    <lineage>
        <taxon>Eukaryota</taxon>
        <taxon>Metazoa</taxon>
        <taxon>Ecdysozoa</taxon>
        <taxon>Arthropoda</taxon>
        <taxon>Hexapoda</taxon>
        <taxon>Collembola</taxon>
        <taxon>Entomobryomorpha</taxon>
        <taxon>Entomobryoidea</taxon>
        <taxon>Orchesellidae</taxon>
        <taxon>Orchesellinae</taxon>
        <taxon>Orchesella</taxon>
    </lineage>
</organism>
<dbReference type="Proteomes" id="UP001642540">
    <property type="component" value="Unassembled WGS sequence"/>
</dbReference>
<protein>
    <submittedName>
        <fullName evidence="3">Uncharacterized protein</fullName>
    </submittedName>
</protein>
<evidence type="ECO:0000313" key="3">
    <source>
        <dbReference type="EMBL" id="CAL8081513.1"/>
    </source>
</evidence>
<name>A0ABP1Q0Q6_9HEXA</name>
<feature type="compositionally biased region" description="Polar residues" evidence="2">
    <location>
        <begin position="64"/>
        <end position="77"/>
    </location>
</feature>
<keyword evidence="4" id="KW-1185">Reference proteome</keyword>
<feature type="coiled-coil region" evidence="1">
    <location>
        <begin position="206"/>
        <end position="233"/>
    </location>
</feature>
<keyword evidence="1" id="KW-0175">Coiled coil</keyword>
<feature type="compositionally biased region" description="Polar residues" evidence="2">
    <location>
        <begin position="37"/>
        <end position="48"/>
    </location>
</feature>
<proteinExistence type="predicted"/>
<sequence length="769" mass="84713">MPSSEVEILTTTETLEENGDVENNDGGEKETSPPSPKNGTSTENGNATENDDHSPSPSKKPCTSGPQGSEVENLNNDDSSDEFDMGSYIRVRTRDDGIFEDDDDDDDFDYDFPIPEVEMQEIKPTTRKRKQEIMLREGEAEIIDLEDEEAVRALGGREPTYTIDPEIFGTRRRDRMPLYLLNPDDYLHDPKKQMQIRRAIITYRHHQDKKEQIIKLTEENRRLRESLELIKNKAIELSKCGCERNQTTDLRVLDIKVPVVPPRMYVRGNRPVLAVPYNKCAITPEAFSRMSADNLKPELIKSTSSGVTPSSPSIVSMGTSRMIQLASHSPRPINISSVASGSANQPTRVLSNGRVHTIQTAPGGPPPLRPLRFLQPAVSQPLIRPIQIQTSDPLGTVIKSEPGICATVSKINVINPSTIPMTATVKVEGDANNSPSNRIIFAKRPITATTSTTSTVPTASQLLFGSQFTVTPAAVKIEPTTPAPPLTMSQMAFANRIRNQNPTNLQPPKLIPQPVTSNLLQHPLPNRVIIQQQQMTNIGAQQPIANKLMQQMPNIGAQQPIANKVMQQMPNIGAQQPIANKVLQQMPNIGAQQPIANKTLQQPQGNKFLQQPSTGQIYRTAGGQILRLVQNPGVAVINKPKVTGFQPILPKIMLNSNRPPAPVVQNYTTKKIDLSIANANDLWKKYEDDDDDELAIIAAINDTTPLPPSPVATPPSRNRKQSMAQRVVPPPSPALSKVIPKPSLPPTPKALEEKLELNKYADIVFEEAD</sequence>
<gene>
    <name evidence="3" type="ORF">ODALV1_LOCUS4939</name>
</gene>
<evidence type="ECO:0000256" key="1">
    <source>
        <dbReference type="SAM" id="Coils"/>
    </source>
</evidence>
<accession>A0ABP1Q0Q6</accession>
<evidence type="ECO:0000313" key="4">
    <source>
        <dbReference type="Proteomes" id="UP001642540"/>
    </source>
</evidence>
<feature type="region of interest" description="Disordered" evidence="2">
    <location>
        <begin position="1"/>
        <end position="84"/>
    </location>
</feature>
<reference evidence="3 4" key="1">
    <citation type="submission" date="2024-08" db="EMBL/GenBank/DDBJ databases">
        <authorList>
            <person name="Cucini C."/>
            <person name="Frati F."/>
        </authorList>
    </citation>
    <scope>NUCLEOTIDE SEQUENCE [LARGE SCALE GENOMIC DNA]</scope>
</reference>
<feature type="compositionally biased region" description="Acidic residues" evidence="2">
    <location>
        <begin position="14"/>
        <end position="25"/>
    </location>
</feature>
<comment type="caution">
    <text evidence="3">The sequence shown here is derived from an EMBL/GenBank/DDBJ whole genome shotgun (WGS) entry which is preliminary data.</text>
</comment>
<evidence type="ECO:0000256" key="2">
    <source>
        <dbReference type="SAM" id="MobiDB-lite"/>
    </source>
</evidence>
<feature type="region of interest" description="Disordered" evidence="2">
    <location>
        <begin position="704"/>
        <end position="749"/>
    </location>
</feature>
<dbReference type="EMBL" id="CAXLJM020000015">
    <property type="protein sequence ID" value="CAL8081513.1"/>
    <property type="molecule type" value="Genomic_DNA"/>
</dbReference>